<dbReference type="SMART" id="SM00862">
    <property type="entry name" value="Trans_reg_C"/>
    <property type="match status" value="1"/>
</dbReference>
<feature type="domain" description="Response regulatory" evidence="10">
    <location>
        <begin position="54"/>
        <end position="169"/>
    </location>
</feature>
<dbReference type="PANTHER" id="PTHR48111">
    <property type="entry name" value="REGULATOR OF RPOS"/>
    <property type="match status" value="1"/>
</dbReference>
<keyword evidence="6 9" id="KW-0238">DNA-binding</keyword>
<dbReference type="InterPro" id="IPR001789">
    <property type="entry name" value="Sig_transdc_resp-reg_receiver"/>
</dbReference>
<gene>
    <name evidence="12" type="ORF">IHE29_00925</name>
</gene>
<feature type="DNA-binding region" description="OmpR/PhoB-type" evidence="9">
    <location>
        <begin position="183"/>
        <end position="282"/>
    </location>
</feature>
<evidence type="ECO:0000256" key="7">
    <source>
        <dbReference type="ARBA" id="ARBA00023163"/>
    </source>
</evidence>
<name>A0ABZ2PS73_9BURK</name>
<dbReference type="InterPro" id="IPR011006">
    <property type="entry name" value="CheY-like_superfamily"/>
</dbReference>
<dbReference type="PANTHER" id="PTHR48111:SF35">
    <property type="entry name" value="TRANSCRIPTIONAL REGULATORY PROTEIN QSEB"/>
    <property type="match status" value="1"/>
</dbReference>
<evidence type="ECO:0000256" key="5">
    <source>
        <dbReference type="ARBA" id="ARBA00023015"/>
    </source>
</evidence>
<dbReference type="Pfam" id="PF00486">
    <property type="entry name" value="Trans_reg_C"/>
    <property type="match status" value="1"/>
</dbReference>
<evidence type="ECO:0000259" key="10">
    <source>
        <dbReference type="PROSITE" id="PS50110"/>
    </source>
</evidence>
<evidence type="ECO:0000256" key="3">
    <source>
        <dbReference type="ARBA" id="ARBA00022553"/>
    </source>
</evidence>
<evidence type="ECO:0000256" key="4">
    <source>
        <dbReference type="ARBA" id="ARBA00023012"/>
    </source>
</evidence>
<dbReference type="InterPro" id="IPR036388">
    <property type="entry name" value="WH-like_DNA-bd_sf"/>
</dbReference>
<keyword evidence="13" id="KW-1185">Reference proteome</keyword>
<evidence type="ECO:0000256" key="9">
    <source>
        <dbReference type="PROSITE-ProRule" id="PRU01091"/>
    </source>
</evidence>
<accession>A0ABZ2PS73</accession>
<dbReference type="SUPFAM" id="SSF52172">
    <property type="entry name" value="CheY-like"/>
    <property type="match status" value="1"/>
</dbReference>
<geneLocation type="plasmid" evidence="12 13">
    <name>megaplasmid</name>
</geneLocation>
<dbReference type="EMBL" id="CP062175">
    <property type="protein sequence ID" value="WXK37945.1"/>
    <property type="molecule type" value="Genomic_DNA"/>
</dbReference>
<dbReference type="Gene3D" id="3.40.50.2300">
    <property type="match status" value="1"/>
</dbReference>
<proteinExistence type="predicted"/>
<keyword evidence="5" id="KW-0805">Transcription regulation</keyword>
<keyword evidence="12" id="KW-0614">Plasmid</keyword>
<organism evidence="12 13">
    <name type="scientific">Mycetohabitans rhizoxinica</name>
    <dbReference type="NCBI Taxonomy" id="412963"/>
    <lineage>
        <taxon>Bacteria</taxon>
        <taxon>Pseudomonadati</taxon>
        <taxon>Pseudomonadota</taxon>
        <taxon>Betaproteobacteria</taxon>
        <taxon>Burkholderiales</taxon>
        <taxon>Burkholderiaceae</taxon>
        <taxon>Mycetohabitans</taxon>
    </lineage>
</organism>
<sequence length="292" mass="32410">MWFSATWVDVNTLWTTMFCVTDRNSDLLQSPRVGQRSVPANATCLLDEGVAGLTVAVLVQDVGLHARVRAVLQEYGIACRQFDDDISLVRAVSRHAFSAVLLDATAGVDPLQPILARRLCYRALLMPVILIGVAGDVANSTVVFESGADDVVLAPVNARDLMIRLQLAILRHRRDARARDAREPVLQRGEYRLDRGACTVSLRDRQVRLTPREFEVAWILFSNEGEYVSREHIARTVWAGSDKRVDGALDQHIYKLRKKLALSGENGWAIQPLYGHGYRVVALDATGPRQAA</sequence>
<feature type="modified residue" description="4-aspartylphosphate" evidence="8">
    <location>
        <position position="103"/>
    </location>
</feature>
<keyword evidence="2" id="KW-0963">Cytoplasm</keyword>
<dbReference type="Gene3D" id="1.10.10.10">
    <property type="entry name" value="Winged helix-like DNA-binding domain superfamily/Winged helix DNA-binding domain"/>
    <property type="match status" value="1"/>
</dbReference>
<keyword evidence="7" id="KW-0804">Transcription</keyword>
<comment type="subcellular location">
    <subcellularLocation>
        <location evidence="1">Cytoplasm</location>
    </subcellularLocation>
</comment>
<keyword evidence="4" id="KW-0902">Two-component regulatory system</keyword>
<dbReference type="PROSITE" id="PS50110">
    <property type="entry name" value="RESPONSE_REGULATORY"/>
    <property type="match status" value="1"/>
</dbReference>
<dbReference type="PROSITE" id="PS51755">
    <property type="entry name" value="OMPR_PHOB"/>
    <property type="match status" value="1"/>
</dbReference>
<evidence type="ECO:0000256" key="2">
    <source>
        <dbReference type="ARBA" id="ARBA00022490"/>
    </source>
</evidence>
<evidence type="ECO:0000313" key="12">
    <source>
        <dbReference type="EMBL" id="WXK37945.1"/>
    </source>
</evidence>
<evidence type="ECO:0000256" key="1">
    <source>
        <dbReference type="ARBA" id="ARBA00004496"/>
    </source>
</evidence>
<keyword evidence="3 8" id="KW-0597">Phosphoprotein</keyword>
<reference evidence="12 13" key="1">
    <citation type="submission" date="2020-09" db="EMBL/GenBank/DDBJ databases">
        <title>Genome sequences of Mycetohabitans spp.</title>
        <authorList>
            <person name="Carter M.E."/>
            <person name="Carpenter S.C.D."/>
            <person name="Bogdanove A.J."/>
        </authorList>
    </citation>
    <scope>NUCLEOTIDE SEQUENCE [LARGE SCALE GENOMIC DNA]</scope>
    <source>
        <strain evidence="12 13">B12</strain>
        <plasmid evidence="12 13">megaplasmid</plasmid>
    </source>
</reference>
<dbReference type="InterPro" id="IPR039420">
    <property type="entry name" value="WalR-like"/>
</dbReference>
<evidence type="ECO:0000313" key="13">
    <source>
        <dbReference type="Proteomes" id="UP001493153"/>
    </source>
</evidence>
<feature type="domain" description="OmpR/PhoB-type" evidence="11">
    <location>
        <begin position="183"/>
        <end position="282"/>
    </location>
</feature>
<evidence type="ECO:0000256" key="6">
    <source>
        <dbReference type="ARBA" id="ARBA00023125"/>
    </source>
</evidence>
<protein>
    <submittedName>
        <fullName evidence="12">Response regulator transcription factor</fullName>
    </submittedName>
</protein>
<dbReference type="InterPro" id="IPR001867">
    <property type="entry name" value="OmpR/PhoB-type_DNA-bd"/>
</dbReference>
<dbReference type="CDD" id="cd00383">
    <property type="entry name" value="trans_reg_C"/>
    <property type="match status" value="1"/>
</dbReference>
<evidence type="ECO:0000259" key="11">
    <source>
        <dbReference type="PROSITE" id="PS51755"/>
    </source>
</evidence>
<dbReference type="SUPFAM" id="SSF46894">
    <property type="entry name" value="C-terminal effector domain of the bipartite response regulators"/>
    <property type="match status" value="1"/>
</dbReference>
<evidence type="ECO:0000256" key="8">
    <source>
        <dbReference type="PROSITE-ProRule" id="PRU00169"/>
    </source>
</evidence>
<dbReference type="Proteomes" id="UP001493153">
    <property type="component" value="Plasmid megaplasmid"/>
</dbReference>
<dbReference type="InterPro" id="IPR016032">
    <property type="entry name" value="Sig_transdc_resp-reg_C-effctor"/>
</dbReference>